<keyword evidence="12" id="KW-1185">Reference proteome</keyword>
<dbReference type="PANTHER" id="PTHR43302">
    <property type="entry name" value="TRANSPORTER ARSB-RELATED"/>
    <property type="match status" value="1"/>
</dbReference>
<keyword evidence="6 9" id="KW-0472">Membrane</keyword>
<evidence type="ECO:0000256" key="2">
    <source>
        <dbReference type="ARBA" id="ARBA00022448"/>
    </source>
</evidence>
<feature type="region of interest" description="Disordered" evidence="8">
    <location>
        <begin position="317"/>
        <end position="373"/>
    </location>
</feature>
<evidence type="ECO:0000313" key="11">
    <source>
        <dbReference type="EMBL" id="PWN36650.1"/>
    </source>
</evidence>
<dbReference type="OrthoDB" id="442352at2759"/>
<feature type="compositionally biased region" description="Basic and acidic residues" evidence="8">
    <location>
        <begin position="494"/>
        <end position="521"/>
    </location>
</feature>
<dbReference type="GO" id="GO:0005886">
    <property type="term" value="C:plasma membrane"/>
    <property type="evidence" value="ECO:0007669"/>
    <property type="project" value="UniProtKB-SubCell"/>
</dbReference>
<evidence type="ECO:0000259" key="10">
    <source>
        <dbReference type="Pfam" id="PF03600"/>
    </source>
</evidence>
<evidence type="ECO:0000256" key="7">
    <source>
        <dbReference type="SAM" id="Coils"/>
    </source>
</evidence>
<dbReference type="AlphaFoldDB" id="A0A316VGL9"/>
<protein>
    <recommendedName>
        <fullName evidence="10">Citrate transporter-like domain-containing protein</fullName>
    </recommendedName>
</protein>
<name>A0A316VGL9_9BASI</name>
<dbReference type="PANTHER" id="PTHR43302:SF5">
    <property type="entry name" value="TRANSPORTER ARSB-RELATED"/>
    <property type="match status" value="1"/>
</dbReference>
<evidence type="ECO:0000256" key="9">
    <source>
        <dbReference type="SAM" id="Phobius"/>
    </source>
</evidence>
<feature type="transmembrane region" description="Helical" evidence="9">
    <location>
        <begin position="270"/>
        <end position="291"/>
    </location>
</feature>
<feature type="transmembrane region" description="Helical" evidence="9">
    <location>
        <begin position="638"/>
        <end position="671"/>
    </location>
</feature>
<dbReference type="RefSeq" id="XP_025356952.1">
    <property type="nucleotide sequence ID" value="XM_025500219.1"/>
</dbReference>
<organism evidence="11 12">
    <name type="scientific">Meira miltonrushii</name>
    <dbReference type="NCBI Taxonomy" id="1280837"/>
    <lineage>
        <taxon>Eukaryota</taxon>
        <taxon>Fungi</taxon>
        <taxon>Dikarya</taxon>
        <taxon>Basidiomycota</taxon>
        <taxon>Ustilaginomycotina</taxon>
        <taxon>Exobasidiomycetes</taxon>
        <taxon>Exobasidiales</taxon>
        <taxon>Brachybasidiaceae</taxon>
        <taxon>Meira</taxon>
    </lineage>
</organism>
<dbReference type="InParanoid" id="A0A316VGL9"/>
<evidence type="ECO:0000256" key="1">
    <source>
        <dbReference type="ARBA" id="ARBA00004651"/>
    </source>
</evidence>
<feature type="coiled-coil region" evidence="7">
    <location>
        <begin position="923"/>
        <end position="950"/>
    </location>
</feature>
<keyword evidence="4 9" id="KW-0812">Transmembrane</keyword>
<accession>A0A316VGL9</accession>
<keyword evidence="5 9" id="KW-1133">Transmembrane helix</keyword>
<dbReference type="GeneID" id="37022000"/>
<evidence type="ECO:0000256" key="3">
    <source>
        <dbReference type="ARBA" id="ARBA00022475"/>
    </source>
</evidence>
<dbReference type="Proteomes" id="UP000245771">
    <property type="component" value="Unassembled WGS sequence"/>
</dbReference>
<evidence type="ECO:0000313" key="12">
    <source>
        <dbReference type="Proteomes" id="UP000245771"/>
    </source>
</evidence>
<keyword evidence="2" id="KW-0813">Transport</keyword>
<feature type="transmembrane region" description="Helical" evidence="9">
    <location>
        <begin position="399"/>
        <end position="418"/>
    </location>
</feature>
<feature type="region of interest" description="Disordered" evidence="8">
    <location>
        <begin position="73"/>
        <end position="101"/>
    </location>
</feature>
<feature type="transmembrane region" description="Helical" evidence="9">
    <location>
        <begin position="187"/>
        <end position="203"/>
    </location>
</feature>
<feature type="transmembrane region" description="Helical" evidence="9">
    <location>
        <begin position="30"/>
        <end position="51"/>
    </location>
</feature>
<dbReference type="STRING" id="1280837.A0A316VGL9"/>
<evidence type="ECO:0000256" key="5">
    <source>
        <dbReference type="ARBA" id="ARBA00022989"/>
    </source>
</evidence>
<sequence>MIIAMMEWLRRSGSGSSIDATKDSLDGHGIFAIIVFAIVALICIQPVHVPIPHFIAKRARSVRTKLFGAYDHNGQREEEDVQPPEATAAQPEGQSPSEVSQIKSDKRSYLVFNHVWTPAIGILFLLATKTIGGEQIKLGIIGEEGVEPYDVLIFFISLAYIAISLDATGLLRYLAFQVCIKAGSNGMGLYFILYAFFWTLGVLVGNDPVILSGTAFLVYLTRVAGISPPSAWIWAQFVAANVSSAVLVSSNPTNLVIASGFNISFPIYTAYMVLPALVSALAALGAMLLFFRNEPPTSAEKKGKDFSSGGVTGWAKSVFTGQTGSKGRRRNRSKPPISPTKNGNDIAMQDLSNDSQNSNSHDQDDETKDSHRTPIIYIPKTIVRPDVDPKAALVDPKGAIFASCIMAATLITVIVTNVTGGAKVYMVAAPGAAICLTRDIVYDWYTWRSFRKEEQAKERDVVETQNGNANGDAPALSVNGGEHTAEESTNAATESRRASVEKVATSEEKPPKSESSKEDTSKSKPVFHRLIAFHEHCMEIFPTVTYVAARLPFPLLPFAFGMFILVQSLGHVGFINILAGGLGNVCGHGYIGCSFFISLLGVILCNLGGTNIGATILLTRALQSTYFQQKLPAQEAELILRAAAYSVAFGSNVGALGVIIPATVAGVAILLPEKAKLTLSSRFFTTIFTALIIKRAMSNSSSEASSIQMVGSFTDSTVIPVNPKRSKHIDFIIICENRATGNTVSDMFDACSSHGEAQKEELELKEMDLDVVHKFLKIISGVVEQGIWTIEAYPIINVSQSADLIDLGHKYRANNVVYVGLQKFHRAFVEEALGDSKKFHSRYGSAAIIKFISLWYRMVKSDLLWTAETAQAYFWCMEMTWSSWCKLCNTTPEKATMSEFIDHDSGKYFSGEDTCVATIYIDKLRAGRKNKDLQRLLQELDEEKSERTKKA</sequence>
<feature type="transmembrane region" description="Helical" evidence="9">
    <location>
        <begin position="555"/>
        <end position="577"/>
    </location>
</feature>
<feature type="compositionally biased region" description="Polar residues" evidence="8">
    <location>
        <begin position="92"/>
        <end position="101"/>
    </location>
</feature>
<feature type="compositionally biased region" description="Low complexity" evidence="8">
    <location>
        <begin position="349"/>
        <end position="360"/>
    </location>
</feature>
<feature type="transmembrane region" description="Helical" evidence="9">
    <location>
        <begin position="424"/>
        <end position="445"/>
    </location>
</feature>
<feature type="transmembrane region" description="Helical" evidence="9">
    <location>
        <begin position="151"/>
        <end position="175"/>
    </location>
</feature>
<feature type="transmembrane region" description="Helical" evidence="9">
    <location>
        <begin position="110"/>
        <end position="131"/>
    </location>
</feature>
<dbReference type="EMBL" id="KZ819602">
    <property type="protein sequence ID" value="PWN36650.1"/>
    <property type="molecule type" value="Genomic_DNA"/>
</dbReference>
<keyword evidence="7" id="KW-0175">Coiled coil</keyword>
<keyword evidence="3" id="KW-1003">Cell membrane</keyword>
<dbReference type="Pfam" id="PF03600">
    <property type="entry name" value="CitMHS"/>
    <property type="match status" value="1"/>
</dbReference>
<feature type="transmembrane region" description="Helical" evidence="9">
    <location>
        <begin position="589"/>
        <end position="618"/>
    </location>
</feature>
<dbReference type="GO" id="GO:0055085">
    <property type="term" value="P:transmembrane transport"/>
    <property type="evidence" value="ECO:0007669"/>
    <property type="project" value="InterPro"/>
</dbReference>
<reference evidence="11 12" key="1">
    <citation type="journal article" date="2018" name="Mol. Biol. Evol.">
        <title>Broad Genomic Sampling Reveals a Smut Pathogenic Ancestry of the Fungal Clade Ustilaginomycotina.</title>
        <authorList>
            <person name="Kijpornyongpan T."/>
            <person name="Mondo S.J."/>
            <person name="Barry K."/>
            <person name="Sandor L."/>
            <person name="Lee J."/>
            <person name="Lipzen A."/>
            <person name="Pangilinan J."/>
            <person name="LaButti K."/>
            <person name="Hainaut M."/>
            <person name="Henrissat B."/>
            <person name="Grigoriev I.V."/>
            <person name="Spatafora J.W."/>
            <person name="Aime M.C."/>
        </authorList>
    </citation>
    <scope>NUCLEOTIDE SEQUENCE [LARGE SCALE GENOMIC DNA]</scope>
    <source>
        <strain evidence="11 12">MCA 3882</strain>
    </source>
</reference>
<feature type="domain" description="Citrate transporter-like" evidence="10">
    <location>
        <begin position="118"/>
        <end position="422"/>
    </location>
</feature>
<proteinExistence type="predicted"/>
<comment type="subcellular location">
    <subcellularLocation>
        <location evidence="1">Cell membrane</location>
        <topology evidence="1">Multi-pass membrane protein</topology>
    </subcellularLocation>
</comment>
<evidence type="ECO:0000256" key="8">
    <source>
        <dbReference type="SAM" id="MobiDB-lite"/>
    </source>
</evidence>
<dbReference type="InterPro" id="IPR004680">
    <property type="entry name" value="Cit_transptr-like_dom"/>
</dbReference>
<feature type="region of interest" description="Disordered" evidence="8">
    <location>
        <begin position="455"/>
        <end position="521"/>
    </location>
</feature>
<evidence type="ECO:0000256" key="6">
    <source>
        <dbReference type="ARBA" id="ARBA00023136"/>
    </source>
</evidence>
<evidence type="ECO:0000256" key="4">
    <source>
        <dbReference type="ARBA" id="ARBA00022692"/>
    </source>
</evidence>
<gene>
    <name evidence="11" type="ORF">FA14DRAFT_169624</name>
</gene>